<evidence type="ECO:0000256" key="2">
    <source>
        <dbReference type="ARBA" id="ARBA00022741"/>
    </source>
</evidence>
<keyword evidence="6" id="KW-1185">Reference proteome</keyword>
<comment type="similarity">
    <text evidence="1">Belongs to the thymidylate kinase family.</text>
</comment>
<evidence type="ECO:0000313" key="6">
    <source>
        <dbReference type="Proteomes" id="UP001164746"/>
    </source>
</evidence>
<reference evidence="5" key="1">
    <citation type="submission" date="2022-11" db="EMBL/GenBank/DDBJ databases">
        <title>Centuries of genome instability and evolution in soft-shell clam transmissible cancer (bioRxiv).</title>
        <authorList>
            <person name="Hart S.F.M."/>
            <person name="Yonemitsu M.A."/>
            <person name="Giersch R.M."/>
            <person name="Beal B.F."/>
            <person name="Arriagada G."/>
            <person name="Davis B.W."/>
            <person name="Ostrander E.A."/>
            <person name="Goff S.P."/>
            <person name="Metzger M.J."/>
        </authorList>
    </citation>
    <scope>NUCLEOTIDE SEQUENCE</scope>
    <source>
        <strain evidence="5">MELC-2E11</strain>
        <tissue evidence="5">Siphon/mantle</tissue>
    </source>
</reference>
<feature type="domain" description="Thymidylate kinase-like" evidence="4">
    <location>
        <begin position="133"/>
        <end position="253"/>
    </location>
</feature>
<dbReference type="Pfam" id="PF02223">
    <property type="entry name" value="Thymidylate_kin"/>
    <property type="match status" value="1"/>
</dbReference>
<evidence type="ECO:0000256" key="3">
    <source>
        <dbReference type="ARBA" id="ARBA00022840"/>
    </source>
</evidence>
<keyword evidence="3" id="KW-0067">ATP-binding</keyword>
<organism evidence="5 6">
    <name type="scientific">Mya arenaria</name>
    <name type="common">Soft-shell clam</name>
    <dbReference type="NCBI Taxonomy" id="6604"/>
    <lineage>
        <taxon>Eukaryota</taxon>
        <taxon>Metazoa</taxon>
        <taxon>Spiralia</taxon>
        <taxon>Lophotrochozoa</taxon>
        <taxon>Mollusca</taxon>
        <taxon>Bivalvia</taxon>
        <taxon>Autobranchia</taxon>
        <taxon>Heteroconchia</taxon>
        <taxon>Euheterodonta</taxon>
        <taxon>Imparidentia</taxon>
        <taxon>Neoheterodontei</taxon>
        <taxon>Myida</taxon>
        <taxon>Myoidea</taxon>
        <taxon>Myidae</taxon>
        <taxon>Mya</taxon>
    </lineage>
</organism>
<dbReference type="InterPro" id="IPR039430">
    <property type="entry name" value="Thymidylate_kin-like_dom"/>
</dbReference>
<keyword evidence="2" id="KW-0547">Nucleotide-binding</keyword>
<dbReference type="Gene3D" id="3.40.50.300">
    <property type="entry name" value="P-loop containing nucleotide triphosphate hydrolases"/>
    <property type="match status" value="1"/>
</dbReference>
<evidence type="ECO:0000259" key="4">
    <source>
        <dbReference type="Pfam" id="PF02223"/>
    </source>
</evidence>
<name>A0ABY7D9R1_MYAAR</name>
<accession>A0ABY7D9R1</accession>
<dbReference type="PANTHER" id="PTHR10344">
    <property type="entry name" value="THYMIDYLATE KINASE"/>
    <property type="match status" value="1"/>
</dbReference>
<sequence length="294" mass="33141">MSSTGYSSNENENCLKHGVFVNCLSGKEENELKDIVMKQCKENPNIRIYELVANVKSNCLTLKKVPDDVESIGDGDEERTFELVDRKDLQRDIEGNLKSTTEVEELLKIADHHVIQSKVTEAEQDLKFPFIVVEGMDATGKTTLTETIEKKMGAARYFTPPPQILQLRSHFDQYPEIVRRAYYSVGNYIVAMDIIKTCQTRPVIMDRFWHSTAAYGIANESSSGDLPRADHSVYTWPSDLLKPSLVLFLLCDAYRLMSNPSVVEIDASGTIEEVRDAAIDVLQKRGISLQSEPK</sequence>
<dbReference type="PANTHER" id="PTHR10344:SF4">
    <property type="entry name" value="UMP-CMP KINASE 2, MITOCHONDRIAL"/>
    <property type="match status" value="1"/>
</dbReference>
<protein>
    <submittedName>
        <fullName evidence="5">CMPK2-like protein</fullName>
    </submittedName>
</protein>
<gene>
    <name evidence="5" type="ORF">MAR_006494</name>
</gene>
<evidence type="ECO:0000256" key="1">
    <source>
        <dbReference type="ARBA" id="ARBA00009776"/>
    </source>
</evidence>
<dbReference type="EMBL" id="CP111012">
    <property type="protein sequence ID" value="WAQ94023.1"/>
    <property type="molecule type" value="Genomic_DNA"/>
</dbReference>
<dbReference type="InterPro" id="IPR027417">
    <property type="entry name" value="P-loop_NTPase"/>
</dbReference>
<proteinExistence type="inferred from homology"/>
<evidence type="ECO:0000313" key="5">
    <source>
        <dbReference type="EMBL" id="WAQ94023.1"/>
    </source>
</evidence>
<dbReference type="SUPFAM" id="SSF52540">
    <property type="entry name" value="P-loop containing nucleoside triphosphate hydrolases"/>
    <property type="match status" value="1"/>
</dbReference>
<dbReference type="Proteomes" id="UP001164746">
    <property type="component" value="Chromosome 1"/>
</dbReference>